<dbReference type="GO" id="GO:0004222">
    <property type="term" value="F:metalloendopeptidase activity"/>
    <property type="evidence" value="ECO:0007669"/>
    <property type="project" value="TreeGrafter"/>
</dbReference>
<organism evidence="4 5">
    <name type="scientific">Ruania alkalisoli</name>
    <dbReference type="NCBI Taxonomy" id="2779775"/>
    <lineage>
        <taxon>Bacteria</taxon>
        <taxon>Bacillati</taxon>
        <taxon>Actinomycetota</taxon>
        <taxon>Actinomycetes</taxon>
        <taxon>Micrococcales</taxon>
        <taxon>Ruaniaceae</taxon>
        <taxon>Ruania</taxon>
    </lineage>
</organism>
<accession>A0A7M1SYK1</accession>
<feature type="signal peptide" evidence="2">
    <location>
        <begin position="1"/>
        <end position="16"/>
    </location>
</feature>
<dbReference type="EMBL" id="CP063169">
    <property type="protein sequence ID" value="QOR72648.1"/>
    <property type="molecule type" value="Genomic_DNA"/>
</dbReference>
<gene>
    <name evidence="4" type="ORF">IM660_07505</name>
</gene>
<feature type="chain" id="PRO_5039081846" evidence="2">
    <location>
        <begin position="17"/>
        <end position="174"/>
    </location>
</feature>
<evidence type="ECO:0000313" key="5">
    <source>
        <dbReference type="Proteomes" id="UP000593758"/>
    </source>
</evidence>
<name>A0A7M1SYK1_9MICO</name>
<proteinExistence type="predicted"/>
<dbReference type="InterPro" id="IPR011055">
    <property type="entry name" value="Dup_hybrid_motif"/>
</dbReference>
<dbReference type="InterPro" id="IPR050570">
    <property type="entry name" value="Cell_wall_metabolism_enzyme"/>
</dbReference>
<dbReference type="InterPro" id="IPR016047">
    <property type="entry name" value="M23ase_b-sheet_dom"/>
</dbReference>
<protein>
    <submittedName>
        <fullName evidence="4">M23 family metallopeptidase</fullName>
    </submittedName>
</protein>
<dbReference type="PANTHER" id="PTHR21666:SF289">
    <property type="entry name" value="L-ALA--D-GLU ENDOPEPTIDASE"/>
    <property type="match status" value="1"/>
</dbReference>
<dbReference type="KEGG" id="halt:IM660_07505"/>
<evidence type="ECO:0000256" key="2">
    <source>
        <dbReference type="SAM" id="SignalP"/>
    </source>
</evidence>
<evidence type="ECO:0000256" key="1">
    <source>
        <dbReference type="ARBA" id="ARBA00022729"/>
    </source>
</evidence>
<dbReference type="AlphaFoldDB" id="A0A7M1SYK1"/>
<reference evidence="4 5" key="1">
    <citation type="submission" date="2020-10" db="EMBL/GenBank/DDBJ databases">
        <title>Haloactinobacterium sp. RN3S43, a bacterium isolated from saline soil.</title>
        <authorList>
            <person name="Sun J.-Q."/>
        </authorList>
    </citation>
    <scope>NUCLEOTIDE SEQUENCE [LARGE SCALE GENOMIC DNA]</scope>
    <source>
        <strain evidence="4 5">RN3S43</strain>
    </source>
</reference>
<dbReference type="Proteomes" id="UP000593758">
    <property type="component" value="Chromosome"/>
</dbReference>
<keyword evidence="1 2" id="KW-0732">Signal</keyword>
<dbReference type="CDD" id="cd12797">
    <property type="entry name" value="M23_peptidase"/>
    <property type="match status" value="1"/>
</dbReference>
<evidence type="ECO:0000259" key="3">
    <source>
        <dbReference type="Pfam" id="PF01551"/>
    </source>
</evidence>
<dbReference type="Gene3D" id="2.70.70.10">
    <property type="entry name" value="Glucose Permease (Domain IIA)"/>
    <property type="match status" value="1"/>
</dbReference>
<dbReference type="Pfam" id="PF01551">
    <property type="entry name" value="Peptidase_M23"/>
    <property type="match status" value="1"/>
</dbReference>
<keyword evidence="5" id="KW-1185">Reference proteome</keyword>
<sequence length="174" mass="18141">MLACVLTLICVVTVNADSGYAVPATDRVTSELSPPGTWTWPLVPPPPDRADTIVNGFEPPPAPWAAGHRGVDIAAATGTRVHAAGSGEVTFAGVVVDRPLVVIEHPGGLRTTYEPVRPEVQAGDLVGVGEPIGSLATGGHCSGCLHWGLRNAAGVYLDPMQLLTPVQIRLYPVR</sequence>
<dbReference type="SUPFAM" id="SSF51261">
    <property type="entry name" value="Duplicated hybrid motif"/>
    <property type="match status" value="1"/>
</dbReference>
<evidence type="ECO:0000313" key="4">
    <source>
        <dbReference type="EMBL" id="QOR72648.1"/>
    </source>
</evidence>
<feature type="domain" description="M23ase beta-sheet core" evidence="3">
    <location>
        <begin position="67"/>
        <end position="159"/>
    </location>
</feature>
<dbReference type="PANTHER" id="PTHR21666">
    <property type="entry name" value="PEPTIDASE-RELATED"/>
    <property type="match status" value="1"/>
</dbReference>